<dbReference type="InterPro" id="IPR036388">
    <property type="entry name" value="WH-like_DNA-bd_sf"/>
</dbReference>
<dbReference type="GO" id="GO:0003700">
    <property type="term" value="F:DNA-binding transcription factor activity"/>
    <property type="evidence" value="ECO:0007669"/>
    <property type="project" value="InterPro"/>
</dbReference>
<keyword evidence="3" id="KW-0804">Transcription</keyword>
<dbReference type="PRINTS" id="PR00035">
    <property type="entry name" value="HTHGNTR"/>
</dbReference>
<dbReference type="PROSITE" id="PS50949">
    <property type="entry name" value="HTH_GNTR"/>
    <property type="match status" value="1"/>
</dbReference>
<evidence type="ECO:0000313" key="7">
    <source>
        <dbReference type="Proteomes" id="UP000050413"/>
    </source>
</evidence>
<dbReference type="InterPro" id="IPR036390">
    <property type="entry name" value="WH_DNA-bd_sf"/>
</dbReference>
<protein>
    <submittedName>
        <fullName evidence="6">GntR family transcriptional regulator</fullName>
    </submittedName>
    <submittedName>
        <fullName evidence="5">Transcriptional regulator, GntR family</fullName>
    </submittedName>
</protein>
<sequence>MTIYIAKPRAGDIADAIRKRICLNVQDGQAMLLEGVLAEEFGVSRTPVRQALQRLTYEGLIEVRTGVGSVVSPLEPAQRNMHFLVHHELLGLVARFPDEPIPSQIARRLDMIHAQGSSGRSADIESLYALFTEFNALLSQMIPDPIIADAHLISGWRIVRWLLADVQTGQGRLVTGAFDRIWTMCRDTGNGKAAFFREASQLILSKRA</sequence>
<keyword evidence="8" id="KW-1185">Reference proteome</keyword>
<dbReference type="InterPro" id="IPR000524">
    <property type="entry name" value="Tscrpt_reg_HTH_GntR"/>
</dbReference>
<organism evidence="6 7">
    <name type="scientific">Roseibaca calidilacus</name>
    <dbReference type="NCBI Taxonomy" id="1666912"/>
    <lineage>
        <taxon>Bacteria</taxon>
        <taxon>Pseudomonadati</taxon>
        <taxon>Pseudomonadota</taxon>
        <taxon>Alphaproteobacteria</taxon>
        <taxon>Rhodobacterales</taxon>
        <taxon>Paracoccaceae</taxon>
        <taxon>Roseinatronobacter</taxon>
    </lineage>
</organism>
<dbReference type="STRING" id="1666912.Ga0058931_2974"/>
<dbReference type="Pfam" id="PF00392">
    <property type="entry name" value="GntR"/>
    <property type="match status" value="1"/>
</dbReference>
<comment type="caution">
    <text evidence="6">The sequence shown here is derived from an EMBL/GenBank/DDBJ whole genome shotgun (WGS) entry which is preliminary data.</text>
</comment>
<reference evidence="5 8" key="2">
    <citation type="submission" date="2016-01" db="EMBL/GenBank/DDBJ databases">
        <authorList>
            <person name="Varghese N."/>
        </authorList>
    </citation>
    <scope>NUCLEOTIDE SEQUENCE [LARGE SCALE GENOMIC DNA]</scope>
    <source>
        <strain evidence="5 8">HL-91</strain>
    </source>
</reference>
<reference evidence="6 7" key="1">
    <citation type="submission" date="2015-09" db="EMBL/GenBank/DDBJ databases">
        <title>Identification and resolution of microdiversity through metagenomic sequencing of parallel consortia.</title>
        <authorList>
            <person name="Nelson W.C."/>
            <person name="Romine M.F."/>
            <person name="Lindemann S.R."/>
        </authorList>
    </citation>
    <scope>NUCLEOTIDE SEQUENCE [LARGE SCALE GENOMIC DNA]</scope>
    <source>
        <strain evidence="6">HL-91</strain>
    </source>
</reference>
<evidence type="ECO:0000256" key="1">
    <source>
        <dbReference type="ARBA" id="ARBA00023015"/>
    </source>
</evidence>
<dbReference type="AlphaFoldDB" id="A0A0P7W982"/>
<accession>A0A0P7W982</accession>
<keyword evidence="2" id="KW-0238">DNA-binding</keyword>
<dbReference type="OrthoDB" id="7618373at2"/>
<dbReference type="SMART" id="SM00345">
    <property type="entry name" value="HTH_GNTR"/>
    <property type="match status" value="1"/>
</dbReference>
<evidence type="ECO:0000313" key="8">
    <source>
        <dbReference type="Proteomes" id="UP000182045"/>
    </source>
</evidence>
<evidence type="ECO:0000256" key="3">
    <source>
        <dbReference type="ARBA" id="ARBA00023163"/>
    </source>
</evidence>
<evidence type="ECO:0000313" key="6">
    <source>
        <dbReference type="EMBL" id="KPP90706.1"/>
    </source>
</evidence>
<dbReference type="RefSeq" id="WP_072247003.1">
    <property type="nucleotide sequence ID" value="NZ_FBYC01000004.1"/>
</dbReference>
<gene>
    <name evidence="5" type="ORF">Ga0058931_2974</name>
    <name evidence="6" type="ORF">HLUCCA05_04670</name>
</gene>
<feature type="domain" description="HTH gntR-type" evidence="4">
    <location>
        <begin position="7"/>
        <end position="74"/>
    </location>
</feature>
<evidence type="ECO:0000313" key="5">
    <source>
        <dbReference type="EMBL" id="CUX83422.1"/>
    </source>
</evidence>
<proteinExistence type="predicted"/>
<dbReference type="PANTHER" id="PTHR43537">
    <property type="entry name" value="TRANSCRIPTIONAL REGULATOR, GNTR FAMILY"/>
    <property type="match status" value="1"/>
</dbReference>
<dbReference type="CDD" id="cd07377">
    <property type="entry name" value="WHTH_GntR"/>
    <property type="match status" value="1"/>
</dbReference>
<evidence type="ECO:0000256" key="2">
    <source>
        <dbReference type="ARBA" id="ARBA00023125"/>
    </source>
</evidence>
<dbReference type="Proteomes" id="UP000182045">
    <property type="component" value="Unassembled WGS sequence"/>
</dbReference>
<dbReference type="SUPFAM" id="SSF46785">
    <property type="entry name" value="Winged helix' DNA-binding domain"/>
    <property type="match status" value="1"/>
</dbReference>
<dbReference type="EMBL" id="FBYC01000004">
    <property type="protein sequence ID" value="CUX83422.1"/>
    <property type="molecule type" value="Genomic_DNA"/>
</dbReference>
<name>A0A0P7W982_9RHOB</name>
<dbReference type="PANTHER" id="PTHR43537:SF5">
    <property type="entry name" value="UXU OPERON TRANSCRIPTIONAL REGULATOR"/>
    <property type="match status" value="1"/>
</dbReference>
<dbReference type="PATRIC" id="fig|1666912.4.peg.2685"/>
<dbReference type="EMBL" id="LJSG01000016">
    <property type="protein sequence ID" value="KPP90706.1"/>
    <property type="molecule type" value="Genomic_DNA"/>
</dbReference>
<keyword evidence="1" id="KW-0805">Transcription regulation</keyword>
<dbReference type="Gene3D" id="1.10.10.10">
    <property type="entry name" value="Winged helix-like DNA-binding domain superfamily/Winged helix DNA-binding domain"/>
    <property type="match status" value="1"/>
</dbReference>
<dbReference type="GO" id="GO:0003677">
    <property type="term" value="F:DNA binding"/>
    <property type="evidence" value="ECO:0007669"/>
    <property type="project" value="UniProtKB-KW"/>
</dbReference>
<dbReference type="Proteomes" id="UP000050413">
    <property type="component" value="Unassembled WGS sequence"/>
</dbReference>
<evidence type="ECO:0000259" key="4">
    <source>
        <dbReference type="PROSITE" id="PS50949"/>
    </source>
</evidence>